<dbReference type="InterPro" id="IPR036271">
    <property type="entry name" value="Tet_transcr_reg_TetR-rel_C_sf"/>
</dbReference>
<keyword evidence="2 4" id="KW-0238">DNA-binding</keyword>
<dbReference type="EMBL" id="SHLA01000001">
    <property type="protein sequence ID" value="RZU62720.1"/>
    <property type="molecule type" value="Genomic_DNA"/>
</dbReference>
<keyword evidence="3" id="KW-0804">Transcription</keyword>
<feature type="domain" description="HTH tetR-type" evidence="5">
    <location>
        <begin position="6"/>
        <end position="66"/>
    </location>
</feature>
<dbReference type="InterPro" id="IPR001647">
    <property type="entry name" value="HTH_TetR"/>
</dbReference>
<dbReference type="SUPFAM" id="SSF46689">
    <property type="entry name" value="Homeodomain-like"/>
    <property type="match status" value="1"/>
</dbReference>
<organism evidence="6 7">
    <name type="scientific">Zhihengliuella halotolerans</name>
    <dbReference type="NCBI Taxonomy" id="370736"/>
    <lineage>
        <taxon>Bacteria</taxon>
        <taxon>Bacillati</taxon>
        <taxon>Actinomycetota</taxon>
        <taxon>Actinomycetes</taxon>
        <taxon>Micrococcales</taxon>
        <taxon>Micrococcaceae</taxon>
        <taxon>Zhihengliuella</taxon>
    </lineage>
</organism>
<gene>
    <name evidence="6" type="ORF">EV380_2322</name>
</gene>
<evidence type="ECO:0000256" key="1">
    <source>
        <dbReference type="ARBA" id="ARBA00023015"/>
    </source>
</evidence>
<evidence type="ECO:0000256" key="2">
    <source>
        <dbReference type="ARBA" id="ARBA00023125"/>
    </source>
</evidence>
<name>A0A4Q8AEK5_9MICC</name>
<keyword evidence="1" id="KW-0805">Transcription regulation</keyword>
<dbReference type="PROSITE" id="PS50977">
    <property type="entry name" value="HTH_TETR_2"/>
    <property type="match status" value="1"/>
</dbReference>
<dbReference type="GO" id="GO:0003677">
    <property type="term" value="F:DNA binding"/>
    <property type="evidence" value="ECO:0007669"/>
    <property type="project" value="UniProtKB-UniRule"/>
</dbReference>
<evidence type="ECO:0000313" key="6">
    <source>
        <dbReference type="EMBL" id="RZU62720.1"/>
    </source>
</evidence>
<feature type="DNA-binding region" description="H-T-H motif" evidence="4">
    <location>
        <begin position="29"/>
        <end position="48"/>
    </location>
</feature>
<protein>
    <submittedName>
        <fullName evidence="6">TetR family transcriptional regulator</fullName>
    </submittedName>
</protein>
<keyword evidence="7" id="KW-1185">Reference proteome</keyword>
<dbReference type="RefSeq" id="WP_130451255.1">
    <property type="nucleotide sequence ID" value="NZ_SHLA01000001.1"/>
</dbReference>
<dbReference type="Pfam" id="PF00440">
    <property type="entry name" value="TetR_N"/>
    <property type="match status" value="1"/>
</dbReference>
<reference evidence="6 7" key="1">
    <citation type="submission" date="2019-02" db="EMBL/GenBank/DDBJ databases">
        <title>Sequencing the genomes of 1000 actinobacteria strains.</title>
        <authorList>
            <person name="Klenk H.-P."/>
        </authorList>
    </citation>
    <scope>NUCLEOTIDE SEQUENCE [LARGE SCALE GENOMIC DNA]</scope>
    <source>
        <strain evidence="6 7">DSM 17364</strain>
    </source>
</reference>
<dbReference type="PANTHER" id="PTHR47506:SF1">
    <property type="entry name" value="HTH-TYPE TRANSCRIPTIONAL REGULATOR YJDC"/>
    <property type="match status" value="1"/>
</dbReference>
<evidence type="ECO:0000256" key="4">
    <source>
        <dbReference type="PROSITE-ProRule" id="PRU00335"/>
    </source>
</evidence>
<proteinExistence type="predicted"/>
<comment type="caution">
    <text evidence="6">The sequence shown here is derived from an EMBL/GenBank/DDBJ whole genome shotgun (WGS) entry which is preliminary data.</text>
</comment>
<evidence type="ECO:0000259" key="5">
    <source>
        <dbReference type="PROSITE" id="PS50977"/>
    </source>
</evidence>
<accession>A0A4Q8AEK5</accession>
<dbReference type="OrthoDB" id="9805134at2"/>
<evidence type="ECO:0000256" key="3">
    <source>
        <dbReference type="ARBA" id="ARBA00023163"/>
    </source>
</evidence>
<dbReference type="Gene3D" id="1.10.357.10">
    <property type="entry name" value="Tetracycline Repressor, domain 2"/>
    <property type="match status" value="1"/>
</dbReference>
<evidence type="ECO:0000313" key="7">
    <source>
        <dbReference type="Proteomes" id="UP000292685"/>
    </source>
</evidence>
<dbReference type="Proteomes" id="UP000292685">
    <property type="component" value="Unassembled WGS sequence"/>
</dbReference>
<dbReference type="InterPro" id="IPR009057">
    <property type="entry name" value="Homeodomain-like_sf"/>
</dbReference>
<dbReference type="AlphaFoldDB" id="A0A4Q8AEK5"/>
<dbReference type="SUPFAM" id="SSF48498">
    <property type="entry name" value="Tetracyclin repressor-like, C-terminal domain"/>
    <property type="match status" value="1"/>
</dbReference>
<dbReference type="PANTHER" id="PTHR47506">
    <property type="entry name" value="TRANSCRIPTIONAL REGULATORY PROTEIN"/>
    <property type="match status" value="1"/>
</dbReference>
<sequence length="191" mass="20404">MGRVQTFETEVAVRAAREVFWRRGYEEASIPELEAATSLRRSSLYNTFGSKRGLFDAAVRSYLDEVVTPRLRPMTGETVDPGAVVDYLRGVRSGLLDAQTVASQHGCLLMNAAGAPVSQEHAVGAAVADYREELRSALASGLAARRPDAGADELRRTAEAVTALVTSALALTRVDNAAALRSLDTALELVA</sequence>